<dbReference type="AlphaFoldDB" id="A0A0D3ITN8"/>
<accession>A0A0D3ITN8</accession>
<dbReference type="RefSeq" id="XP_005767052.1">
    <property type="nucleotide sequence ID" value="XM_005766995.1"/>
</dbReference>
<dbReference type="Proteomes" id="UP000013827">
    <property type="component" value="Unassembled WGS sequence"/>
</dbReference>
<dbReference type="RefSeq" id="XP_005771169.1">
    <property type="nucleotide sequence ID" value="XM_005771112.1"/>
</dbReference>
<name>A0A0D3ITN8_EMIH1</name>
<dbReference type="KEGG" id="ehx:EMIHUDRAFT_197086"/>
<proteinExistence type="predicted"/>
<evidence type="ECO:0000313" key="2">
    <source>
        <dbReference type="Proteomes" id="UP000013827"/>
    </source>
</evidence>
<reference evidence="2" key="1">
    <citation type="journal article" date="2013" name="Nature">
        <title>Pan genome of the phytoplankton Emiliania underpins its global distribution.</title>
        <authorList>
            <person name="Read B.A."/>
            <person name="Kegel J."/>
            <person name="Klute M.J."/>
            <person name="Kuo A."/>
            <person name="Lefebvre S.C."/>
            <person name="Maumus F."/>
            <person name="Mayer C."/>
            <person name="Miller J."/>
            <person name="Monier A."/>
            <person name="Salamov A."/>
            <person name="Young J."/>
            <person name="Aguilar M."/>
            <person name="Claverie J.M."/>
            <person name="Frickenhaus S."/>
            <person name="Gonzalez K."/>
            <person name="Herman E.K."/>
            <person name="Lin Y.C."/>
            <person name="Napier J."/>
            <person name="Ogata H."/>
            <person name="Sarno A.F."/>
            <person name="Shmutz J."/>
            <person name="Schroeder D."/>
            <person name="de Vargas C."/>
            <person name="Verret F."/>
            <person name="von Dassow P."/>
            <person name="Valentin K."/>
            <person name="Van de Peer Y."/>
            <person name="Wheeler G."/>
            <person name="Dacks J.B."/>
            <person name="Delwiche C.F."/>
            <person name="Dyhrman S.T."/>
            <person name="Glockner G."/>
            <person name="John U."/>
            <person name="Richards T."/>
            <person name="Worden A.Z."/>
            <person name="Zhang X."/>
            <person name="Grigoriev I.V."/>
            <person name="Allen A.E."/>
            <person name="Bidle K."/>
            <person name="Borodovsky M."/>
            <person name="Bowler C."/>
            <person name="Brownlee C."/>
            <person name="Cock J.M."/>
            <person name="Elias M."/>
            <person name="Gladyshev V.N."/>
            <person name="Groth M."/>
            <person name="Guda C."/>
            <person name="Hadaegh A."/>
            <person name="Iglesias-Rodriguez M.D."/>
            <person name="Jenkins J."/>
            <person name="Jones B.M."/>
            <person name="Lawson T."/>
            <person name="Leese F."/>
            <person name="Lindquist E."/>
            <person name="Lobanov A."/>
            <person name="Lomsadze A."/>
            <person name="Malik S.B."/>
            <person name="Marsh M.E."/>
            <person name="Mackinder L."/>
            <person name="Mock T."/>
            <person name="Mueller-Roeber B."/>
            <person name="Pagarete A."/>
            <person name="Parker M."/>
            <person name="Probert I."/>
            <person name="Quesneville H."/>
            <person name="Raines C."/>
            <person name="Rensing S.A."/>
            <person name="Riano-Pachon D.M."/>
            <person name="Richier S."/>
            <person name="Rokitta S."/>
            <person name="Shiraiwa Y."/>
            <person name="Soanes D.M."/>
            <person name="van der Giezen M."/>
            <person name="Wahlund T.M."/>
            <person name="Williams B."/>
            <person name="Wilson W."/>
            <person name="Wolfe G."/>
            <person name="Wurch L.L."/>
        </authorList>
    </citation>
    <scope>NUCLEOTIDE SEQUENCE</scope>
</reference>
<dbReference type="PaxDb" id="2903-EOD14623"/>
<keyword evidence="2" id="KW-1185">Reference proteome</keyword>
<dbReference type="KEGG" id="ehx:EMIHUDRAFT_209278"/>
<sequence length="118" mass="12388">MFLGLTSAVSSLSSASRVRFSHLMSPVRALATAAAEPDDKEPDACELIGEEPATGVQWWACEEPNDALACEETEFGVGGGPGILPQDGQVLCKSSPPKPEPATFFGVTLPPMPWDKAS</sequence>
<organism evidence="1 2">
    <name type="scientific">Emiliania huxleyi (strain CCMP1516)</name>
    <dbReference type="NCBI Taxonomy" id="280463"/>
    <lineage>
        <taxon>Eukaryota</taxon>
        <taxon>Haptista</taxon>
        <taxon>Haptophyta</taxon>
        <taxon>Prymnesiophyceae</taxon>
        <taxon>Isochrysidales</taxon>
        <taxon>Noelaerhabdaceae</taxon>
        <taxon>Emiliania</taxon>
    </lineage>
</organism>
<dbReference type="GeneID" id="17260692"/>
<dbReference type="EnsemblProtists" id="EOD14623">
    <property type="protein sequence ID" value="EOD14623"/>
    <property type="gene ID" value="EMIHUDRAFT_197086"/>
</dbReference>
<reference evidence="1" key="2">
    <citation type="submission" date="2024-10" db="UniProtKB">
        <authorList>
            <consortium name="EnsemblProtists"/>
        </authorList>
    </citation>
    <scope>IDENTIFICATION</scope>
</reference>
<dbReference type="GeneID" id="17264311"/>
<dbReference type="HOGENOM" id="CLU_2077515_0_0_1"/>
<dbReference type="EnsemblProtists" id="EOD18740">
    <property type="protein sequence ID" value="EOD18740"/>
    <property type="gene ID" value="EMIHUDRAFT_209278"/>
</dbReference>
<protein>
    <submittedName>
        <fullName evidence="1">Uncharacterized protein</fullName>
    </submittedName>
</protein>
<evidence type="ECO:0000313" key="1">
    <source>
        <dbReference type="EnsemblProtists" id="EOD14623"/>
    </source>
</evidence>